<reference evidence="2" key="1">
    <citation type="submission" date="2013-12" db="EMBL/GenBank/DDBJ databases">
        <authorList>
            <person name="Omoto C.K."/>
            <person name="Sibley D."/>
            <person name="Venepally P."/>
            <person name="Hadjithomas M."/>
            <person name="Karamycheva S."/>
            <person name="Brunk B."/>
            <person name="Roos D."/>
            <person name="Caler E."/>
            <person name="Lorenzi H."/>
        </authorList>
    </citation>
    <scope>NUCLEOTIDE SEQUENCE</scope>
</reference>
<evidence type="ECO:0000256" key="1">
    <source>
        <dbReference type="SAM" id="MobiDB-lite"/>
    </source>
</evidence>
<feature type="compositionally biased region" description="Basic and acidic residues" evidence="1">
    <location>
        <begin position="166"/>
        <end position="182"/>
    </location>
</feature>
<dbReference type="AlphaFoldDB" id="A0A023AYE2"/>
<feature type="compositionally biased region" description="Basic and acidic residues" evidence="1">
    <location>
        <begin position="121"/>
        <end position="157"/>
    </location>
</feature>
<comment type="caution">
    <text evidence="2">The sequence shown here is derived from an EMBL/GenBank/DDBJ whole genome shotgun (WGS) entry which is preliminary data.</text>
</comment>
<proteinExistence type="predicted"/>
<dbReference type="GeneID" id="22915863"/>
<dbReference type="VEuPathDB" id="CryptoDB:GNI_171290"/>
<dbReference type="EMBL" id="AFNH02001283">
    <property type="protein sequence ID" value="EZG43448.1"/>
    <property type="molecule type" value="Genomic_DNA"/>
</dbReference>
<protein>
    <submittedName>
        <fullName evidence="2">Uncharacterized protein</fullName>
    </submittedName>
</protein>
<evidence type="ECO:0000313" key="3">
    <source>
        <dbReference type="Proteomes" id="UP000019763"/>
    </source>
</evidence>
<feature type="region of interest" description="Disordered" evidence="1">
    <location>
        <begin position="106"/>
        <end position="184"/>
    </location>
</feature>
<name>A0A023AYE2_GRENI</name>
<accession>A0A023AYE2</accession>
<dbReference type="Proteomes" id="UP000019763">
    <property type="component" value="Unassembled WGS sequence"/>
</dbReference>
<organism evidence="2 3">
    <name type="scientific">Gregarina niphandrodes</name>
    <name type="common">Septate eugregarine</name>
    <dbReference type="NCBI Taxonomy" id="110365"/>
    <lineage>
        <taxon>Eukaryota</taxon>
        <taxon>Sar</taxon>
        <taxon>Alveolata</taxon>
        <taxon>Apicomplexa</taxon>
        <taxon>Conoidasida</taxon>
        <taxon>Gregarinasina</taxon>
        <taxon>Eugregarinorida</taxon>
        <taxon>Gregarinidae</taxon>
        <taxon>Gregarina</taxon>
    </lineage>
</organism>
<feature type="region of interest" description="Disordered" evidence="1">
    <location>
        <begin position="205"/>
        <end position="228"/>
    </location>
</feature>
<dbReference type="RefSeq" id="XP_011133320.1">
    <property type="nucleotide sequence ID" value="XM_011135018.1"/>
</dbReference>
<gene>
    <name evidence="2" type="ORF">GNI_171290</name>
</gene>
<evidence type="ECO:0000313" key="2">
    <source>
        <dbReference type="EMBL" id="EZG43448.1"/>
    </source>
</evidence>
<sequence>MQGVDTYHWILPLECLAGKETTFTSCWFRSSMSLESWQISTSYELDGARPDNGGDYLGLWLKVNSVTKLAADDHGSVIGLNACSVPIHTESVPFGSEEGWAMNTSTCKDIEKGGPKTAGAETERAGSERAGSERAGSERAGSERAAAERAGSERAGSERAGSARAGSERAGSERTAAADHVEAAPPVLIYEESEMVGPDSVVVDESDVDETVDEAAPTRQEDRSSSRLSVAKSPVKLRSLSMPNLPVSFLNTRYQLSVLGGDGEIVESLCNVWEPCLDPYEYRGCAKFVEVSRLKKMDQIIVRLELQYCNMFGSIQPLTMPASPIAPLNMGLSFGDSVVLVNRNIFCRTRVAVAALNRAIMQNGSMPVIDMSQYVPEHLQASKLARHTYGARVYSACLDIMRCTLYKKCASALDSSLENGIDSILAGRNRANIRNIRLDILVILGSIFSQLRFHYMFHLVKQQLIAVIAGDLRALVRLHETVLDLPQEAVTRFELIVWTELLVVLMKWDAEKHGAEERELIYFMKAAMTHHRALFIELLSRRGVDGGASSQHLSGSWLKPLVFDILVALTNQCVGISLANRKPPGALLTPDALPNGMLHIPYAA</sequence>
<keyword evidence="3" id="KW-1185">Reference proteome</keyword>